<organism evidence="2 3">
    <name type="scientific">Liparis tanakae</name>
    <name type="common">Tanaka's snailfish</name>
    <dbReference type="NCBI Taxonomy" id="230148"/>
    <lineage>
        <taxon>Eukaryota</taxon>
        <taxon>Metazoa</taxon>
        <taxon>Chordata</taxon>
        <taxon>Craniata</taxon>
        <taxon>Vertebrata</taxon>
        <taxon>Euteleostomi</taxon>
        <taxon>Actinopterygii</taxon>
        <taxon>Neopterygii</taxon>
        <taxon>Teleostei</taxon>
        <taxon>Neoteleostei</taxon>
        <taxon>Acanthomorphata</taxon>
        <taxon>Eupercaria</taxon>
        <taxon>Perciformes</taxon>
        <taxon>Cottioidei</taxon>
        <taxon>Cottales</taxon>
        <taxon>Liparidae</taxon>
        <taxon>Liparis</taxon>
    </lineage>
</organism>
<dbReference type="OrthoDB" id="10644972at2759"/>
<dbReference type="EMBL" id="SRLO01000360">
    <property type="protein sequence ID" value="TNN59250.1"/>
    <property type="molecule type" value="Genomic_DNA"/>
</dbReference>
<gene>
    <name evidence="2" type="ORF">EYF80_030535</name>
</gene>
<feature type="compositionally biased region" description="Pro residues" evidence="1">
    <location>
        <begin position="20"/>
        <end position="34"/>
    </location>
</feature>
<feature type="region of interest" description="Disordered" evidence="1">
    <location>
        <begin position="1"/>
        <end position="118"/>
    </location>
</feature>
<proteinExistence type="predicted"/>
<keyword evidence="3" id="KW-1185">Reference proteome</keyword>
<comment type="caution">
    <text evidence="2">The sequence shown here is derived from an EMBL/GenBank/DDBJ whole genome shotgun (WGS) entry which is preliminary data.</text>
</comment>
<sequence>MSHLHPGLLQFPVSRNHLPTPVPRVPSPPRPTPVPRKENPDSSHHPKLRGSVAVARRHTDVTRTTTSPESPSRPRSFRGTSPGQKGANQRQVHGRGPGRVGAREGPSGPKVARGNQSVLGATSEAWPVLVSSRLTYAHQVHEAVHAVADLEEDVAALPDGLRAEGRPQQPGEAGHQEERAQEHGDDLHLLHQGDADGLPLCTGHKREPP</sequence>
<evidence type="ECO:0000256" key="1">
    <source>
        <dbReference type="SAM" id="MobiDB-lite"/>
    </source>
</evidence>
<feature type="compositionally biased region" description="Basic and acidic residues" evidence="1">
    <location>
        <begin position="174"/>
        <end position="194"/>
    </location>
</feature>
<name>A0A4Z2H1C5_9TELE</name>
<dbReference type="AlphaFoldDB" id="A0A4Z2H1C5"/>
<accession>A0A4Z2H1C5</accession>
<feature type="compositionally biased region" description="Basic and acidic residues" evidence="1">
    <location>
        <begin position="35"/>
        <end position="44"/>
    </location>
</feature>
<dbReference type="Proteomes" id="UP000314294">
    <property type="component" value="Unassembled WGS sequence"/>
</dbReference>
<feature type="region of interest" description="Disordered" evidence="1">
    <location>
        <begin position="158"/>
        <end position="209"/>
    </location>
</feature>
<reference evidence="2 3" key="1">
    <citation type="submission" date="2019-03" db="EMBL/GenBank/DDBJ databases">
        <title>First draft genome of Liparis tanakae, snailfish: a comprehensive survey of snailfish specific genes.</title>
        <authorList>
            <person name="Kim W."/>
            <person name="Song I."/>
            <person name="Jeong J.-H."/>
            <person name="Kim D."/>
            <person name="Kim S."/>
            <person name="Ryu S."/>
            <person name="Song J.Y."/>
            <person name="Lee S.K."/>
        </authorList>
    </citation>
    <scope>NUCLEOTIDE SEQUENCE [LARGE SCALE GENOMIC DNA]</scope>
    <source>
        <tissue evidence="2">Muscle</tissue>
    </source>
</reference>
<evidence type="ECO:0000313" key="3">
    <source>
        <dbReference type="Proteomes" id="UP000314294"/>
    </source>
</evidence>
<evidence type="ECO:0000313" key="2">
    <source>
        <dbReference type="EMBL" id="TNN59250.1"/>
    </source>
</evidence>
<feature type="compositionally biased region" description="Polar residues" evidence="1">
    <location>
        <begin position="79"/>
        <end position="91"/>
    </location>
</feature>
<feature type="compositionally biased region" description="Low complexity" evidence="1">
    <location>
        <begin position="62"/>
        <end position="78"/>
    </location>
</feature>
<protein>
    <submittedName>
        <fullName evidence="2">Uncharacterized protein</fullName>
    </submittedName>
</protein>